<comment type="caution">
    <text evidence="1">The sequence shown here is derived from an EMBL/GenBank/DDBJ whole genome shotgun (WGS) entry which is preliminary data.</text>
</comment>
<name>A0ACB8DV76_DERSI</name>
<keyword evidence="2" id="KW-1185">Reference proteome</keyword>
<evidence type="ECO:0000313" key="1">
    <source>
        <dbReference type="EMBL" id="KAH7978178.1"/>
    </source>
</evidence>
<organism evidence="1 2">
    <name type="scientific">Dermacentor silvarum</name>
    <name type="common">Tick</name>
    <dbReference type="NCBI Taxonomy" id="543639"/>
    <lineage>
        <taxon>Eukaryota</taxon>
        <taxon>Metazoa</taxon>
        <taxon>Ecdysozoa</taxon>
        <taxon>Arthropoda</taxon>
        <taxon>Chelicerata</taxon>
        <taxon>Arachnida</taxon>
        <taxon>Acari</taxon>
        <taxon>Parasitiformes</taxon>
        <taxon>Ixodida</taxon>
        <taxon>Ixodoidea</taxon>
        <taxon>Ixodidae</taxon>
        <taxon>Rhipicephalinae</taxon>
        <taxon>Dermacentor</taxon>
    </lineage>
</organism>
<dbReference type="EMBL" id="CM023470">
    <property type="protein sequence ID" value="KAH7978178.1"/>
    <property type="molecule type" value="Genomic_DNA"/>
</dbReference>
<gene>
    <name evidence="1" type="ORF">HPB49_004730</name>
</gene>
<evidence type="ECO:0000313" key="2">
    <source>
        <dbReference type="Proteomes" id="UP000821865"/>
    </source>
</evidence>
<protein>
    <submittedName>
        <fullName evidence="1">Uncharacterized protein</fullName>
    </submittedName>
</protein>
<reference evidence="1" key="1">
    <citation type="submission" date="2020-05" db="EMBL/GenBank/DDBJ databases">
        <title>Large-scale comparative analyses of tick genomes elucidate their genetic diversity and vector capacities.</title>
        <authorList>
            <person name="Jia N."/>
            <person name="Wang J."/>
            <person name="Shi W."/>
            <person name="Du L."/>
            <person name="Sun Y."/>
            <person name="Zhan W."/>
            <person name="Jiang J."/>
            <person name="Wang Q."/>
            <person name="Zhang B."/>
            <person name="Ji P."/>
            <person name="Sakyi L.B."/>
            <person name="Cui X."/>
            <person name="Yuan T."/>
            <person name="Jiang B."/>
            <person name="Yang W."/>
            <person name="Lam T.T.-Y."/>
            <person name="Chang Q."/>
            <person name="Ding S."/>
            <person name="Wang X."/>
            <person name="Zhu J."/>
            <person name="Ruan X."/>
            <person name="Zhao L."/>
            <person name="Wei J."/>
            <person name="Que T."/>
            <person name="Du C."/>
            <person name="Cheng J."/>
            <person name="Dai P."/>
            <person name="Han X."/>
            <person name="Huang E."/>
            <person name="Gao Y."/>
            <person name="Liu J."/>
            <person name="Shao H."/>
            <person name="Ye R."/>
            <person name="Li L."/>
            <person name="Wei W."/>
            <person name="Wang X."/>
            <person name="Wang C."/>
            <person name="Yang T."/>
            <person name="Huo Q."/>
            <person name="Li W."/>
            <person name="Guo W."/>
            <person name="Chen H."/>
            <person name="Zhou L."/>
            <person name="Ni X."/>
            <person name="Tian J."/>
            <person name="Zhou Y."/>
            <person name="Sheng Y."/>
            <person name="Liu T."/>
            <person name="Pan Y."/>
            <person name="Xia L."/>
            <person name="Li J."/>
            <person name="Zhao F."/>
            <person name="Cao W."/>
        </authorList>
    </citation>
    <scope>NUCLEOTIDE SEQUENCE</scope>
    <source>
        <strain evidence="1">Dsil-2018</strain>
    </source>
</reference>
<dbReference type="Proteomes" id="UP000821865">
    <property type="component" value="Chromosome 1"/>
</dbReference>
<proteinExistence type="predicted"/>
<accession>A0ACB8DV76</accession>
<sequence length="212" mass="22326">MAATPQHGPAMMPPLPYGTDHQAPPPMPPSAPPMAPRAPPPPPPPPPFMAPPPPPAPAEGSSQQQQQPSSYGKKLSLGGGSVRLQLNRDYYRTTPGILGIVEVLCSCAIVTTLSLRGFVFDVFFFLCNLGFTYALVGAMFFVNGLVGSHAGRDLPLLVAVQYYGLGFIMFLAAGIASLVKSQREVVAIMVGTVAVIVAIALFVHAVYAVRTS</sequence>